<dbReference type="Pfam" id="PF11067">
    <property type="entry name" value="DUF2868"/>
    <property type="match status" value="1"/>
</dbReference>
<feature type="transmembrane region" description="Helical" evidence="1">
    <location>
        <begin position="262"/>
        <end position="289"/>
    </location>
</feature>
<feature type="transmembrane region" description="Helical" evidence="1">
    <location>
        <begin position="187"/>
        <end position="206"/>
    </location>
</feature>
<keyword evidence="1" id="KW-0812">Transmembrane</keyword>
<proteinExistence type="predicted"/>
<dbReference type="Proteomes" id="UP000234328">
    <property type="component" value="Unassembled WGS sequence"/>
</dbReference>
<keyword evidence="3" id="KW-1185">Reference proteome</keyword>
<accession>A0A2N4UKW5</accession>
<comment type="caution">
    <text evidence="2">The sequence shown here is derived from an EMBL/GenBank/DDBJ whole genome shotgun (WGS) entry which is preliminary data.</text>
</comment>
<name>A0A2N4UKW5_9BURK</name>
<keyword evidence="1" id="KW-1133">Transmembrane helix</keyword>
<dbReference type="InterPro" id="IPR021296">
    <property type="entry name" value="DUF2868"/>
</dbReference>
<sequence length="488" mass="52066">MPDGRSQARPYVPGFVDYWQAETLRLREALCGPLEDASEVRHVRAQAASHPQKILLRARLLAKREGIDQLIAKWIQGARLTLLGLVIAALLAGAAAASGALGDGSRPVNILLALTALLGLNLLAFVFWLASFLVHSGTSGSYLGEIWLWLTSKLARGPDAALIPRAFVEVLGRNNTLRWMLGAISHGLWAVALSGMLLTLLAMLSARRYGFNWETTLLSADTFVAVTAALGWLPSLLGFAVPSEAVVRASNGLLVLPESARVLWSSWLIGCVVTYGLIPRVLGLALAIVMGRRNRAAIGLDESLPGYVELRSRLSPPSVRMGTDAPDGPQFQSRIYARHPGRSEPDQLLLAGIELAPDTPWPPAILPDGVIDLGVIDTRLQRSTLLDQLQQHPPLRLLAICDPQQTPDRGTIALLAELASLAAQTHIVLPASHASDDALVSRAAAWRDRLAAAGFAAEQLHTDAGPGLAWLAGPLCTATDAGASHAHS</sequence>
<evidence type="ECO:0008006" key="4">
    <source>
        <dbReference type="Google" id="ProtNLM"/>
    </source>
</evidence>
<evidence type="ECO:0000313" key="2">
    <source>
        <dbReference type="EMBL" id="PLC55615.1"/>
    </source>
</evidence>
<reference evidence="2 3" key="1">
    <citation type="submission" date="2017-10" db="EMBL/GenBank/DDBJ databases">
        <title>Two draft genome sequences of Pusillimonas sp. strains isolated from a nitrate- and radionuclide-contaminated groundwater in Russia.</title>
        <authorList>
            <person name="Grouzdev D.S."/>
            <person name="Tourova T.P."/>
            <person name="Goeva M.A."/>
            <person name="Babich T.L."/>
            <person name="Sokolova D.S."/>
            <person name="Abdullin R."/>
            <person name="Poltaraus A.B."/>
            <person name="Toshchakov S.V."/>
            <person name="Nazina T.N."/>
        </authorList>
    </citation>
    <scope>NUCLEOTIDE SEQUENCE [LARGE SCALE GENOMIC DNA]</scope>
    <source>
        <strain evidence="2 3">JR1/69-2-13</strain>
    </source>
</reference>
<gene>
    <name evidence="2" type="ORF">CR155_00720</name>
</gene>
<organism evidence="2 3">
    <name type="scientific">Pollutimonas nitritireducens</name>
    <dbReference type="NCBI Taxonomy" id="2045209"/>
    <lineage>
        <taxon>Bacteria</taxon>
        <taxon>Pseudomonadati</taxon>
        <taxon>Pseudomonadota</taxon>
        <taxon>Betaproteobacteria</taxon>
        <taxon>Burkholderiales</taxon>
        <taxon>Alcaligenaceae</taxon>
        <taxon>Pollutimonas</taxon>
    </lineage>
</organism>
<feature type="transmembrane region" description="Helical" evidence="1">
    <location>
        <begin position="80"/>
        <end position="102"/>
    </location>
</feature>
<feature type="transmembrane region" description="Helical" evidence="1">
    <location>
        <begin position="108"/>
        <end position="134"/>
    </location>
</feature>
<dbReference type="AlphaFoldDB" id="A0A2N4UKW5"/>
<evidence type="ECO:0000256" key="1">
    <source>
        <dbReference type="SAM" id="Phobius"/>
    </source>
</evidence>
<keyword evidence="1" id="KW-0472">Membrane</keyword>
<dbReference type="OrthoDB" id="6210861at2"/>
<feature type="transmembrane region" description="Helical" evidence="1">
    <location>
        <begin position="218"/>
        <end position="242"/>
    </location>
</feature>
<protein>
    <recommendedName>
        <fullName evidence="4">DUF2868 domain-containing protein</fullName>
    </recommendedName>
</protein>
<dbReference type="EMBL" id="PDNV01000001">
    <property type="protein sequence ID" value="PLC55615.1"/>
    <property type="molecule type" value="Genomic_DNA"/>
</dbReference>
<evidence type="ECO:0000313" key="3">
    <source>
        <dbReference type="Proteomes" id="UP000234328"/>
    </source>
</evidence>